<evidence type="ECO:0000256" key="1">
    <source>
        <dbReference type="SAM" id="MobiDB-lite"/>
    </source>
</evidence>
<dbReference type="EMBL" id="JACSDY010000004">
    <property type="protein sequence ID" value="KAF7429545.1"/>
    <property type="molecule type" value="Genomic_DNA"/>
</dbReference>
<evidence type="ECO:0000313" key="3">
    <source>
        <dbReference type="Proteomes" id="UP000600918"/>
    </source>
</evidence>
<name>A0A834P5T9_VESPE</name>
<organism evidence="2 3">
    <name type="scientific">Vespula pensylvanica</name>
    <name type="common">Western yellow jacket</name>
    <name type="synonym">Wasp</name>
    <dbReference type="NCBI Taxonomy" id="30213"/>
    <lineage>
        <taxon>Eukaryota</taxon>
        <taxon>Metazoa</taxon>
        <taxon>Ecdysozoa</taxon>
        <taxon>Arthropoda</taxon>
        <taxon>Hexapoda</taxon>
        <taxon>Insecta</taxon>
        <taxon>Pterygota</taxon>
        <taxon>Neoptera</taxon>
        <taxon>Endopterygota</taxon>
        <taxon>Hymenoptera</taxon>
        <taxon>Apocrita</taxon>
        <taxon>Aculeata</taxon>
        <taxon>Vespoidea</taxon>
        <taxon>Vespidae</taxon>
        <taxon>Vespinae</taxon>
        <taxon>Vespula</taxon>
    </lineage>
</organism>
<sequence>MNEETDEKRCRKRWMKEDWLKEERRSRGNGSDIVKEMGYRDFLRRKYFSFKKAKGNEGDILNDIDEQGKTEGVSKKEKEKGLDRHGPSSSSSFVEPFELDEFISCLSALITVTCAQVSAGNGQENVY</sequence>
<dbReference type="Proteomes" id="UP000600918">
    <property type="component" value="Unassembled WGS sequence"/>
</dbReference>
<dbReference type="AlphaFoldDB" id="A0A834P5T9"/>
<evidence type="ECO:0000313" key="2">
    <source>
        <dbReference type="EMBL" id="KAF7429545.1"/>
    </source>
</evidence>
<comment type="caution">
    <text evidence="2">The sequence shown here is derived from an EMBL/GenBank/DDBJ whole genome shotgun (WGS) entry which is preliminary data.</text>
</comment>
<proteinExistence type="predicted"/>
<gene>
    <name evidence="2" type="ORF">H0235_005943</name>
</gene>
<protein>
    <submittedName>
        <fullName evidence="2">Uncharacterized protein</fullName>
    </submittedName>
</protein>
<accession>A0A834P5T9</accession>
<feature type="compositionally biased region" description="Basic and acidic residues" evidence="1">
    <location>
        <begin position="66"/>
        <end position="86"/>
    </location>
</feature>
<feature type="region of interest" description="Disordered" evidence="1">
    <location>
        <begin position="59"/>
        <end position="93"/>
    </location>
</feature>
<reference evidence="2" key="1">
    <citation type="journal article" date="2020" name="G3 (Bethesda)">
        <title>High-Quality Assemblies for Three Invasive Social Wasps from the &lt;i&gt;Vespula&lt;/i&gt; Genus.</title>
        <authorList>
            <person name="Harrop T.W.R."/>
            <person name="Guhlin J."/>
            <person name="McLaughlin G.M."/>
            <person name="Permina E."/>
            <person name="Stockwell P."/>
            <person name="Gilligan J."/>
            <person name="Le Lec M.F."/>
            <person name="Gruber M.A.M."/>
            <person name="Quinn O."/>
            <person name="Lovegrove M."/>
            <person name="Duncan E.J."/>
            <person name="Remnant E.J."/>
            <person name="Van Eeckhoven J."/>
            <person name="Graham B."/>
            <person name="Knapp R.A."/>
            <person name="Langford K.W."/>
            <person name="Kronenberg Z."/>
            <person name="Press M.O."/>
            <person name="Eacker S.M."/>
            <person name="Wilson-Rankin E.E."/>
            <person name="Purcell J."/>
            <person name="Lester P.J."/>
            <person name="Dearden P.K."/>
        </authorList>
    </citation>
    <scope>NUCLEOTIDE SEQUENCE</scope>
    <source>
        <strain evidence="2">Volc-1</strain>
    </source>
</reference>
<keyword evidence="3" id="KW-1185">Reference proteome</keyword>